<evidence type="ECO:0000313" key="2">
    <source>
        <dbReference type="Proteomes" id="UP001227230"/>
    </source>
</evidence>
<proteinExistence type="predicted"/>
<dbReference type="Proteomes" id="UP001227230">
    <property type="component" value="Chromosome 2"/>
</dbReference>
<organism evidence="1 2">
    <name type="scientific">Vitis vinifera</name>
    <name type="common">Grape</name>
    <dbReference type="NCBI Taxonomy" id="29760"/>
    <lineage>
        <taxon>Eukaryota</taxon>
        <taxon>Viridiplantae</taxon>
        <taxon>Streptophyta</taxon>
        <taxon>Embryophyta</taxon>
        <taxon>Tracheophyta</taxon>
        <taxon>Spermatophyta</taxon>
        <taxon>Magnoliopsida</taxon>
        <taxon>eudicotyledons</taxon>
        <taxon>Gunneridae</taxon>
        <taxon>Pentapetalae</taxon>
        <taxon>rosids</taxon>
        <taxon>Vitales</taxon>
        <taxon>Vitaceae</taxon>
        <taxon>Viteae</taxon>
        <taxon>Vitis</taxon>
    </lineage>
</organism>
<reference evidence="1 2" key="1">
    <citation type="journal article" date="2023" name="Hortic Res">
        <title>The complete reference genome for grapevine (Vitis vinifera L.) genetics and breeding.</title>
        <authorList>
            <person name="Shi X."/>
            <person name="Cao S."/>
            <person name="Wang X."/>
            <person name="Huang S."/>
            <person name="Wang Y."/>
            <person name="Liu Z."/>
            <person name="Liu W."/>
            <person name="Leng X."/>
            <person name="Peng Y."/>
            <person name="Wang N."/>
            <person name="Wang Y."/>
            <person name="Ma Z."/>
            <person name="Xu X."/>
            <person name="Zhang F."/>
            <person name="Xue H."/>
            <person name="Zhong H."/>
            <person name="Wang Y."/>
            <person name="Zhang K."/>
            <person name="Velt A."/>
            <person name="Avia K."/>
            <person name="Holtgrawe D."/>
            <person name="Grimplet J."/>
            <person name="Matus J.T."/>
            <person name="Ware D."/>
            <person name="Wu X."/>
            <person name="Wang H."/>
            <person name="Liu C."/>
            <person name="Fang Y."/>
            <person name="Rustenholz C."/>
            <person name="Cheng Z."/>
            <person name="Xiao H."/>
            <person name="Zhou Y."/>
        </authorList>
    </citation>
    <scope>NUCLEOTIDE SEQUENCE [LARGE SCALE GENOMIC DNA]</scope>
    <source>
        <strain evidence="2">cv. Pinot noir / PN40024</strain>
        <tissue evidence="1">Leaf</tissue>
    </source>
</reference>
<dbReference type="EMBL" id="CP126649">
    <property type="protein sequence ID" value="WJZ82936.1"/>
    <property type="molecule type" value="Genomic_DNA"/>
</dbReference>
<gene>
    <name evidence="1" type="ORF">VitviT2T_002657</name>
</gene>
<name>A0ABY9BJH9_VITVI</name>
<keyword evidence="2" id="KW-1185">Reference proteome</keyword>
<evidence type="ECO:0000313" key="1">
    <source>
        <dbReference type="EMBL" id="WJZ82936.1"/>
    </source>
</evidence>
<sequence>MLSGDDSDPEPIIPDVIYEMSEVTLGSRMPAPFRLVPEVVSIQATTSEPLIFTCYSVQTPFVLISDVEEVQAPRVDDS</sequence>
<protein>
    <submittedName>
        <fullName evidence="1">Uncharacterized protein</fullName>
    </submittedName>
</protein>
<accession>A0ABY9BJH9</accession>